<dbReference type="EMBL" id="RZGK01000008">
    <property type="protein sequence ID" value="KAF9697357.1"/>
    <property type="molecule type" value="Genomic_DNA"/>
</dbReference>
<dbReference type="InterPro" id="IPR029063">
    <property type="entry name" value="SAM-dependent_MTases_sf"/>
</dbReference>
<dbReference type="Gene3D" id="3.40.50.150">
    <property type="entry name" value="Vaccinia Virus protein VP39"/>
    <property type="match status" value="1"/>
</dbReference>
<evidence type="ECO:0000313" key="1">
    <source>
        <dbReference type="EMBL" id="KAF9697357.1"/>
    </source>
</evidence>
<name>A0A8H7MKN2_9PLEO</name>
<reference evidence="1" key="1">
    <citation type="submission" date="2018-12" db="EMBL/GenBank/DDBJ databases">
        <authorList>
            <person name="Syme R.A."/>
            <person name="Farfan-Caceres L."/>
            <person name="Lichtenzveig J."/>
        </authorList>
    </citation>
    <scope>NUCLEOTIDE SEQUENCE</scope>
    <source>
        <strain evidence="1">Al4</strain>
    </source>
</reference>
<keyword evidence="2" id="KW-1185">Reference proteome</keyword>
<proteinExistence type="predicted"/>
<dbReference type="Pfam" id="PF13489">
    <property type="entry name" value="Methyltransf_23"/>
    <property type="match status" value="1"/>
</dbReference>
<reference evidence="1" key="2">
    <citation type="submission" date="2020-09" db="EMBL/GenBank/DDBJ databases">
        <title>Reference genome assembly for Australian Ascochyta lentis isolate Al4.</title>
        <authorList>
            <person name="Lee R.C."/>
            <person name="Farfan-Caceres L.M."/>
            <person name="Debler J.W."/>
            <person name="Williams A.H."/>
            <person name="Henares B.M."/>
        </authorList>
    </citation>
    <scope>NUCLEOTIDE SEQUENCE</scope>
    <source>
        <strain evidence="1">Al4</strain>
    </source>
</reference>
<dbReference type="OrthoDB" id="184880at2759"/>
<dbReference type="AlphaFoldDB" id="A0A8H7MKN2"/>
<evidence type="ECO:0000313" key="2">
    <source>
        <dbReference type="Proteomes" id="UP000651452"/>
    </source>
</evidence>
<gene>
    <name evidence="1" type="ORF">EKO04_005127</name>
</gene>
<organism evidence="1 2">
    <name type="scientific">Ascochyta lentis</name>
    <dbReference type="NCBI Taxonomy" id="205686"/>
    <lineage>
        <taxon>Eukaryota</taxon>
        <taxon>Fungi</taxon>
        <taxon>Dikarya</taxon>
        <taxon>Ascomycota</taxon>
        <taxon>Pezizomycotina</taxon>
        <taxon>Dothideomycetes</taxon>
        <taxon>Pleosporomycetidae</taxon>
        <taxon>Pleosporales</taxon>
        <taxon>Pleosporineae</taxon>
        <taxon>Didymellaceae</taxon>
        <taxon>Ascochyta</taxon>
    </lineage>
</organism>
<dbReference type="Proteomes" id="UP000651452">
    <property type="component" value="Unassembled WGS sequence"/>
</dbReference>
<evidence type="ECO:0008006" key="3">
    <source>
        <dbReference type="Google" id="ProtNLM"/>
    </source>
</evidence>
<comment type="caution">
    <text evidence="1">The sequence shown here is derived from an EMBL/GenBank/DDBJ whole genome shotgun (WGS) entry which is preliminary data.</text>
</comment>
<accession>A0A8H7MKN2</accession>
<sequence>MDNFMETTKKAGHSPELERLRGLHAALMDGMDGHLVTAPVDFQEPGKRVLDSGTADGIWLRDVRKTVPNGEQHVYFGSDIETELFPSEPDGITYFGHSFKDPWPVEYRNSMDLVHVRGSLAASSPSPIDVVKNLVSLVKPGGWVQLMEMNAFGPPENGPAMNDFARMARDVWTAIKVGDFANNLKSLLEEAGLKNVQERRYVVNIGKATKPHLQGPSALGVSGPVGPIASVAKSVQTSFTEEELTALPERVKAELANQGGRIEEIVAWGQRV</sequence>
<dbReference type="SUPFAM" id="SSF53335">
    <property type="entry name" value="S-adenosyl-L-methionine-dependent methyltransferases"/>
    <property type="match status" value="1"/>
</dbReference>
<protein>
    <recommendedName>
        <fullName evidence="3">Methyltransferase SirN-like protein</fullName>
    </recommendedName>
</protein>